<gene>
    <name evidence="1" type="ORF">LCGC14_0846250</name>
</gene>
<dbReference type="EMBL" id="LAZR01002501">
    <property type="protein sequence ID" value="KKN29238.1"/>
    <property type="molecule type" value="Genomic_DNA"/>
</dbReference>
<protein>
    <submittedName>
        <fullName evidence="1">Uncharacterized protein</fullName>
    </submittedName>
</protein>
<name>A0A0F9SIQ8_9ZZZZ</name>
<comment type="caution">
    <text evidence="1">The sequence shown here is derived from an EMBL/GenBank/DDBJ whole genome shotgun (WGS) entry which is preliminary data.</text>
</comment>
<reference evidence="1" key="1">
    <citation type="journal article" date="2015" name="Nature">
        <title>Complex archaea that bridge the gap between prokaryotes and eukaryotes.</title>
        <authorList>
            <person name="Spang A."/>
            <person name="Saw J.H."/>
            <person name="Jorgensen S.L."/>
            <person name="Zaremba-Niedzwiedzka K."/>
            <person name="Martijn J."/>
            <person name="Lind A.E."/>
            <person name="van Eijk R."/>
            <person name="Schleper C."/>
            <person name="Guy L."/>
            <person name="Ettema T.J."/>
        </authorList>
    </citation>
    <scope>NUCLEOTIDE SEQUENCE</scope>
</reference>
<feature type="non-terminal residue" evidence="1">
    <location>
        <position position="1"/>
    </location>
</feature>
<accession>A0A0F9SIQ8</accession>
<organism evidence="1">
    <name type="scientific">marine sediment metagenome</name>
    <dbReference type="NCBI Taxonomy" id="412755"/>
    <lineage>
        <taxon>unclassified sequences</taxon>
        <taxon>metagenomes</taxon>
        <taxon>ecological metagenomes</taxon>
    </lineage>
</organism>
<sequence length="130" mass="14714">PTEYRIQVRKRGLSSPVGYEVEWQNYRRSTLENVILFGDGETPGEVMVTDRDMHQVHMMTLETFMARPEFFAASSAVRAKFVEHYEAHMEGMGRYPDQLQYPEDAAEQEAAQLEQMLGMGAAEPAGGPEV</sequence>
<evidence type="ECO:0000313" key="1">
    <source>
        <dbReference type="EMBL" id="KKN29238.1"/>
    </source>
</evidence>
<dbReference type="AlphaFoldDB" id="A0A0F9SIQ8"/>
<proteinExistence type="predicted"/>